<evidence type="ECO:0000256" key="3">
    <source>
        <dbReference type="ARBA" id="ARBA00023163"/>
    </source>
</evidence>
<dbReference type="InterPro" id="IPR027417">
    <property type="entry name" value="P-loop_NTPase"/>
</dbReference>
<dbReference type="Gene3D" id="3.40.50.300">
    <property type="entry name" value="P-loop containing nucleotide triphosphate hydrolases"/>
    <property type="match status" value="1"/>
</dbReference>
<accession>A0A447I511</accession>
<dbReference type="Pfam" id="PF00196">
    <property type="entry name" value="GerE"/>
    <property type="match status" value="1"/>
</dbReference>
<dbReference type="InterPro" id="IPR016032">
    <property type="entry name" value="Sig_transdc_resp-reg_C-effctor"/>
</dbReference>
<dbReference type="SMART" id="SM00421">
    <property type="entry name" value="HTH_LUXR"/>
    <property type="match status" value="1"/>
</dbReference>
<dbReference type="GO" id="GO:0006355">
    <property type="term" value="P:regulation of DNA-templated transcription"/>
    <property type="evidence" value="ECO:0007669"/>
    <property type="project" value="InterPro"/>
</dbReference>
<dbReference type="InterPro" id="IPR000792">
    <property type="entry name" value="Tscrpt_reg_LuxR_C"/>
</dbReference>
<evidence type="ECO:0000313" key="5">
    <source>
        <dbReference type="EMBL" id="VDS02421.1"/>
    </source>
</evidence>
<dbReference type="Pfam" id="PF25873">
    <property type="entry name" value="WHD_MalT"/>
    <property type="match status" value="1"/>
</dbReference>
<dbReference type="SUPFAM" id="SSF52540">
    <property type="entry name" value="P-loop containing nucleoside triphosphate hydrolases"/>
    <property type="match status" value="1"/>
</dbReference>
<dbReference type="PANTHER" id="PTHR44688">
    <property type="entry name" value="DNA-BINDING TRANSCRIPTIONAL ACTIVATOR DEVR_DOSR"/>
    <property type="match status" value="1"/>
</dbReference>
<keyword evidence="2" id="KW-0238">DNA-binding</keyword>
<dbReference type="PANTHER" id="PTHR44688:SF16">
    <property type="entry name" value="DNA-BINDING TRANSCRIPTIONAL ACTIVATOR DEVR_DOSR"/>
    <property type="match status" value="1"/>
</dbReference>
<evidence type="ECO:0000259" key="4">
    <source>
        <dbReference type="PROSITE" id="PS50043"/>
    </source>
</evidence>
<sequence>MRKLDLNAIYISERVQETLRPVSVSALTAVGAPMGYGKTTAVNWFLNQRKQTENAVILRVNIYSDNRSIFWKSVQNAFAAAGLTALAGCEYPEDASSAAQLMDDLCTVLAGDRPCYLFLDDFHLLKDEKAAKFLCGLANRLPENVHLIVASRNNFLPKEEILRLGHRLHRIGKEQLRLNHTELAHYAHRCGMDLTEAQVESLLRSCEGWFSAIYLNLHSLAERGILLSEDADIYSMFTAAMLENLPPKMQEFLAMMGLADEFTVEMAQAVTEMPDAAEILRTLTEQNAFVTRLPDGKTFRFHHMLKECAERLFARLAPEKRDACRKRYGAWYETKQQYLHALTAYEACGDYDAALQVIERDAGILLTSLGSAELLERLGRCPVETLKRHPFAILVLMRCMFNWRQIPKMMELKELLLTTVAEHPEWSQEEKGNLLGECDLILSFLMYNDISAMSRLHRSASAQMSHPAISIQNSGGWTFGSPSVLMMFHRQPGQLDRELAEMDECMPHYYKITNGHGMGAETIMRAEADLQQGQFDDAQILLERAYAQIEGNGQTNMTLCCDFLAWRLSLCGPYTPRVPLEVRREELLRQHNMAWRNLFHAICAYYYALRGQTDGIPEVYAAHRMNTVNTLAPGKPMIELIENQVYLAQGEWARVLGRGPGLLAMCEALHYDLVALHLRIQMAAACARLGRQDEGRSLLEQALAQAAPDGFVVPFAENFRDLEPLLEAAQEGPHADAVRRILALGAAQQERCRALNRSEALPEAATRLTERELALARLIADRCTNKEIAARLFLSEGTVKQYTNQLYSKLGIGGGARTKRAQLAELFAKKY</sequence>
<dbReference type="CDD" id="cd06170">
    <property type="entry name" value="LuxR_C_like"/>
    <property type="match status" value="1"/>
</dbReference>
<reference evidence="5" key="1">
    <citation type="submission" date="2018-12" db="EMBL/GenBank/DDBJ databases">
        <authorList>
            <person name="Laville E."/>
        </authorList>
    </citation>
    <scope>NUCLEOTIDE SEQUENCE</scope>
</reference>
<dbReference type="AlphaFoldDB" id="A0A447I511"/>
<dbReference type="GO" id="GO:0003677">
    <property type="term" value="F:DNA binding"/>
    <property type="evidence" value="ECO:0007669"/>
    <property type="project" value="UniProtKB-KW"/>
</dbReference>
<dbReference type="PRINTS" id="PR00038">
    <property type="entry name" value="HTHLUXR"/>
</dbReference>
<keyword evidence="1" id="KW-0805">Transcription regulation</keyword>
<protein>
    <submittedName>
        <fullName evidence="5">Diguanylate cyclase/phosphodiesterase (GGDEF &amp; EAL domains) with PAS/PAC sensor(S)</fullName>
    </submittedName>
</protein>
<evidence type="ECO:0000256" key="1">
    <source>
        <dbReference type="ARBA" id="ARBA00023015"/>
    </source>
</evidence>
<evidence type="ECO:0000256" key="2">
    <source>
        <dbReference type="ARBA" id="ARBA00023125"/>
    </source>
</evidence>
<keyword evidence="3" id="KW-0804">Transcription</keyword>
<name>A0A447I511_9ZZZZ</name>
<dbReference type="InterPro" id="IPR036388">
    <property type="entry name" value="WH-like_DNA-bd_sf"/>
</dbReference>
<dbReference type="Gene3D" id="1.10.10.10">
    <property type="entry name" value="Winged helix-like DNA-binding domain superfamily/Winged helix DNA-binding domain"/>
    <property type="match status" value="1"/>
</dbReference>
<feature type="domain" description="HTH luxR-type" evidence="4">
    <location>
        <begin position="761"/>
        <end position="831"/>
    </location>
</feature>
<dbReference type="SUPFAM" id="SSF46894">
    <property type="entry name" value="C-terminal effector domain of the bipartite response regulators"/>
    <property type="match status" value="1"/>
</dbReference>
<dbReference type="EMBL" id="LR131275">
    <property type="protein sequence ID" value="VDS02421.1"/>
    <property type="molecule type" value="Genomic_DNA"/>
</dbReference>
<dbReference type="InterPro" id="IPR059106">
    <property type="entry name" value="WHD_MalT"/>
</dbReference>
<dbReference type="PROSITE" id="PS50043">
    <property type="entry name" value="HTH_LUXR_2"/>
    <property type="match status" value="1"/>
</dbReference>
<proteinExistence type="predicted"/>
<organism evidence="5">
    <name type="scientific">uncultured organism</name>
    <dbReference type="NCBI Taxonomy" id="155900"/>
    <lineage>
        <taxon>unclassified sequences</taxon>
        <taxon>environmental samples</taxon>
    </lineage>
</organism>